<evidence type="ECO:0000313" key="4">
    <source>
        <dbReference type="Proteomes" id="UP001170310"/>
    </source>
</evidence>
<dbReference type="GO" id="GO:0051301">
    <property type="term" value="P:cell division"/>
    <property type="evidence" value="ECO:0007669"/>
    <property type="project" value="UniProtKB-KW"/>
</dbReference>
<keyword evidence="3" id="KW-0132">Cell division</keyword>
<dbReference type="GO" id="GO:0003924">
    <property type="term" value="F:GTPase activity"/>
    <property type="evidence" value="ECO:0007669"/>
    <property type="project" value="InterPro"/>
</dbReference>
<dbReference type="PANTHER" id="PTHR30314">
    <property type="entry name" value="CELL DIVISION PROTEIN FTSZ-RELATED"/>
    <property type="match status" value="1"/>
</dbReference>
<keyword evidence="1" id="KW-0547">Nucleotide-binding</keyword>
<dbReference type="SUPFAM" id="SSF55307">
    <property type="entry name" value="Tubulin C-terminal domain-like"/>
    <property type="match status" value="1"/>
</dbReference>
<dbReference type="PRINTS" id="PR00423">
    <property type="entry name" value="CELLDVISFTSZ"/>
</dbReference>
<dbReference type="InterPro" id="IPR037103">
    <property type="entry name" value="Tubulin/FtsZ-like_C"/>
</dbReference>
<evidence type="ECO:0000313" key="3">
    <source>
        <dbReference type="EMBL" id="MDO6575397.1"/>
    </source>
</evidence>
<protein>
    <submittedName>
        <fullName evidence="3">Cell division protein FtsZ</fullName>
    </submittedName>
</protein>
<reference evidence="3" key="1">
    <citation type="submission" date="2023-07" db="EMBL/GenBank/DDBJ databases">
        <title>Genome content predicts the carbon catabolic preferences of heterotrophic bacteria.</title>
        <authorList>
            <person name="Gralka M."/>
        </authorList>
    </citation>
    <scope>NUCLEOTIDE SEQUENCE</scope>
    <source>
        <strain evidence="3">E2R20</strain>
    </source>
</reference>
<dbReference type="InterPro" id="IPR008280">
    <property type="entry name" value="Tub_FtsZ_C"/>
</dbReference>
<gene>
    <name evidence="3" type="ORF">Q4528_14870</name>
</gene>
<keyword evidence="3" id="KW-0131">Cell cycle</keyword>
<accession>A0AAW7YWQ6</accession>
<name>A0AAW7YWQ6_9STAP</name>
<dbReference type="GO" id="GO:0032153">
    <property type="term" value="C:cell division site"/>
    <property type="evidence" value="ECO:0007669"/>
    <property type="project" value="TreeGrafter"/>
</dbReference>
<evidence type="ECO:0000256" key="1">
    <source>
        <dbReference type="ARBA" id="ARBA00022741"/>
    </source>
</evidence>
<comment type="caution">
    <text evidence="3">The sequence shown here is derived from an EMBL/GenBank/DDBJ whole genome shotgun (WGS) entry which is preliminary data.</text>
</comment>
<dbReference type="GO" id="GO:0005525">
    <property type="term" value="F:GTP binding"/>
    <property type="evidence" value="ECO:0007669"/>
    <property type="project" value="UniProtKB-KW"/>
</dbReference>
<dbReference type="Gene3D" id="3.30.1330.20">
    <property type="entry name" value="Tubulin/FtsZ, C-terminal domain"/>
    <property type="match status" value="1"/>
</dbReference>
<dbReference type="InterPro" id="IPR003008">
    <property type="entry name" value="Tubulin_FtsZ_GTPase"/>
</dbReference>
<keyword evidence="2" id="KW-0342">GTP-binding</keyword>
<dbReference type="GO" id="GO:0005737">
    <property type="term" value="C:cytoplasm"/>
    <property type="evidence" value="ECO:0007669"/>
    <property type="project" value="TreeGrafter"/>
</dbReference>
<dbReference type="AlphaFoldDB" id="A0AAW7YWQ6"/>
<proteinExistence type="predicted"/>
<sequence length="64" mass="6735">MLPKGTTLIDSLREADSVLCNAVFSIAELITTTGLMNVDFADVRTVMKCKGRALMGVGEGSGDN</sequence>
<dbReference type="InterPro" id="IPR045061">
    <property type="entry name" value="FtsZ/CetZ"/>
</dbReference>
<dbReference type="PANTHER" id="PTHR30314:SF3">
    <property type="entry name" value="MITOCHONDRIAL DIVISION PROTEIN FSZA"/>
    <property type="match status" value="1"/>
</dbReference>
<organism evidence="3 4">
    <name type="scientific">Staphylococcus pasteuri_A</name>
    <dbReference type="NCBI Taxonomy" id="3062664"/>
    <lineage>
        <taxon>Bacteria</taxon>
        <taxon>Bacillati</taxon>
        <taxon>Bacillota</taxon>
        <taxon>Bacilli</taxon>
        <taxon>Bacillales</taxon>
        <taxon>Staphylococcaceae</taxon>
        <taxon>Staphylococcus</taxon>
    </lineage>
</organism>
<dbReference type="EMBL" id="JAUOQO010000614">
    <property type="protein sequence ID" value="MDO6575397.1"/>
    <property type="molecule type" value="Genomic_DNA"/>
</dbReference>
<dbReference type="Proteomes" id="UP001170310">
    <property type="component" value="Unassembled WGS sequence"/>
</dbReference>
<keyword evidence="4" id="KW-1185">Reference proteome</keyword>
<feature type="non-terminal residue" evidence="3">
    <location>
        <position position="64"/>
    </location>
</feature>
<evidence type="ECO:0000256" key="2">
    <source>
        <dbReference type="ARBA" id="ARBA00023134"/>
    </source>
</evidence>